<feature type="non-terminal residue" evidence="8">
    <location>
        <position position="1"/>
    </location>
</feature>
<feature type="domain" description="Major facilitator superfamily (MFS) profile" evidence="7">
    <location>
        <begin position="44"/>
        <end position="467"/>
    </location>
</feature>
<feature type="transmembrane region" description="Helical" evidence="6">
    <location>
        <begin position="134"/>
        <end position="157"/>
    </location>
</feature>
<feature type="transmembrane region" description="Helical" evidence="6">
    <location>
        <begin position="357"/>
        <end position="377"/>
    </location>
</feature>
<evidence type="ECO:0000259" key="7">
    <source>
        <dbReference type="PROSITE" id="PS50850"/>
    </source>
</evidence>
<feature type="compositionally biased region" description="Basic and acidic residues" evidence="5">
    <location>
        <begin position="486"/>
        <end position="496"/>
    </location>
</feature>
<feature type="transmembrane region" description="Helical" evidence="6">
    <location>
        <begin position="291"/>
        <end position="312"/>
    </location>
</feature>
<dbReference type="GO" id="GO:0022857">
    <property type="term" value="F:transmembrane transporter activity"/>
    <property type="evidence" value="ECO:0007669"/>
    <property type="project" value="InterPro"/>
</dbReference>
<dbReference type="PANTHER" id="PTHR24064">
    <property type="entry name" value="SOLUTE CARRIER FAMILY 22 MEMBER"/>
    <property type="match status" value="1"/>
</dbReference>
<gene>
    <name evidence="8" type="primary">Oct1-L2</name>
    <name evidence="8" type="ORF">Hamer_G011031</name>
</gene>
<feature type="transmembrane region" description="Helical" evidence="6">
    <location>
        <begin position="415"/>
        <end position="436"/>
    </location>
</feature>
<proteinExistence type="predicted"/>
<keyword evidence="9" id="KW-1185">Reference proteome</keyword>
<dbReference type="Proteomes" id="UP000747542">
    <property type="component" value="Unassembled WGS sequence"/>
</dbReference>
<reference evidence="8" key="1">
    <citation type="journal article" date="2021" name="Sci. Adv.">
        <title>The American lobster genome reveals insights on longevity, neural, and immune adaptations.</title>
        <authorList>
            <person name="Polinski J.M."/>
            <person name="Zimin A.V."/>
            <person name="Clark K.F."/>
            <person name="Kohn A.B."/>
            <person name="Sadowski N."/>
            <person name="Timp W."/>
            <person name="Ptitsyn A."/>
            <person name="Khanna P."/>
            <person name="Romanova D.Y."/>
            <person name="Williams P."/>
            <person name="Greenwood S.J."/>
            <person name="Moroz L.L."/>
            <person name="Walt D.R."/>
            <person name="Bodnar A.G."/>
        </authorList>
    </citation>
    <scope>NUCLEOTIDE SEQUENCE</scope>
    <source>
        <strain evidence="8">GMGI-L3</strain>
    </source>
</reference>
<feature type="transmembrane region" description="Helical" evidence="6">
    <location>
        <begin position="83"/>
        <end position="102"/>
    </location>
</feature>
<sequence length="523" mass="57698">DNNHNHSHENSPHSPHDSHSPLEAQEGYLRAAMTWQERHPDSSPTQFTTECVFGYDFDRTYFEETEATEMGWACGEVGAIQQVLHAAMLGNLFGCVIYGALADKVGRRLVFLLLALKVAVLGSTYVFLKEMWVVLMVRFLVSMGLPVLYQIVIISALEQVRDEHRGMVTSLSSICFSVGQCLLALVTWLTGHWVKLGLVTSVPALLALVYIKVIEESPRWLVARGRLEEAAKVLLRVAKMNRLAPTHRDVLARLHKACGHPLDSPPRTQRSGRESNACLGILGLLTLYPRLCYRTALVTVCWTVNLILYFSSTMKYPYVFENPFLGWFCTSAMEIPANLLVLVLLRKIGRRPLHAGVMSLCAAALLCAAVVLAFGYGERHRGVAALVLVAKFCTSMTFLVIYLQAAELHPTPVRTCATGFASLIALTCNIFSPSILTMTHPWQSYLLMGCLGCAGVLSAALLPETKDRPLPQTLEEAENLTRRPKVSKDEGRRGSLEVDLVSKSSLSDPASSVLKATDVETNI</sequence>
<feature type="transmembrane region" description="Helical" evidence="6">
    <location>
        <begin position="442"/>
        <end position="462"/>
    </location>
</feature>
<evidence type="ECO:0000256" key="3">
    <source>
        <dbReference type="ARBA" id="ARBA00022989"/>
    </source>
</evidence>
<dbReference type="GO" id="GO:0016020">
    <property type="term" value="C:membrane"/>
    <property type="evidence" value="ECO:0007669"/>
    <property type="project" value="UniProtKB-SubCell"/>
</dbReference>
<evidence type="ECO:0000313" key="8">
    <source>
        <dbReference type="EMBL" id="KAG7166209.1"/>
    </source>
</evidence>
<dbReference type="AlphaFoldDB" id="A0A8J5K7F0"/>
<dbReference type="Gene3D" id="1.20.1250.20">
    <property type="entry name" value="MFS general substrate transporter like domains"/>
    <property type="match status" value="1"/>
</dbReference>
<comment type="caution">
    <text evidence="8">The sequence shown here is derived from an EMBL/GenBank/DDBJ whole genome shotgun (WGS) entry which is preliminary data.</text>
</comment>
<keyword evidence="4 6" id="KW-0472">Membrane</keyword>
<feature type="transmembrane region" description="Helical" evidence="6">
    <location>
        <begin position="324"/>
        <end position="345"/>
    </location>
</feature>
<dbReference type="PROSITE" id="PS50850">
    <property type="entry name" value="MFS"/>
    <property type="match status" value="1"/>
</dbReference>
<feature type="transmembrane region" description="Helical" evidence="6">
    <location>
        <begin position="109"/>
        <end position="128"/>
    </location>
</feature>
<evidence type="ECO:0000256" key="2">
    <source>
        <dbReference type="ARBA" id="ARBA00022692"/>
    </source>
</evidence>
<feature type="transmembrane region" description="Helical" evidence="6">
    <location>
        <begin position="169"/>
        <end position="190"/>
    </location>
</feature>
<evidence type="ECO:0000256" key="6">
    <source>
        <dbReference type="SAM" id="Phobius"/>
    </source>
</evidence>
<name>A0A8J5K7F0_HOMAM</name>
<dbReference type="InterPro" id="IPR005828">
    <property type="entry name" value="MFS_sugar_transport-like"/>
</dbReference>
<dbReference type="SUPFAM" id="SSF103473">
    <property type="entry name" value="MFS general substrate transporter"/>
    <property type="match status" value="1"/>
</dbReference>
<dbReference type="Pfam" id="PF00083">
    <property type="entry name" value="Sugar_tr"/>
    <property type="match status" value="1"/>
</dbReference>
<feature type="region of interest" description="Disordered" evidence="5">
    <location>
        <begin position="1"/>
        <end position="21"/>
    </location>
</feature>
<keyword evidence="3 6" id="KW-1133">Transmembrane helix</keyword>
<feature type="transmembrane region" description="Helical" evidence="6">
    <location>
        <begin position="383"/>
        <end position="403"/>
    </location>
</feature>
<feature type="transmembrane region" description="Helical" evidence="6">
    <location>
        <begin position="196"/>
        <end position="214"/>
    </location>
</feature>
<evidence type="ECO:0000256" key="1">
    <source>
        <dbReference type="ARBA" id="ARBA00004141"/>
    </source>
</evidence>
<evidence type="ECO:0000256" key="4">
    <source>
        <dbReference type="ARBA" id="ARBA00023136"/>
    </source>
</evidence>
<dbReference type="InterPro" id="IPR020846">
    <property type="entry name" value="MFS_dom"/>
</dbReference>
<feature type="region of interest" description="Disordered" evidence="5">
    <location>
        <begin position="471"/>
        <end position="511"/>
    </location>
</feature>
<evidence type="ECO:0000256" key="5">
    <source>
        <dbReference type="SAM" id="MobiDB-lite"/>
    </source>
</evidence>
<feature type="compositionally biased region" description="Basic and acidic residues" evidence="5">
    <location>
        <begin position="1"/>
        <end position="20"/>
    </location>
</feature>
<accession>A0A8J5K7F0</accession>
<protein>
    <submittedName>
        <fullName evidence="8">Organic cation transporter 1-like 2</fullName>
    </submittedName>
</protein>
<organism evidence="8 9">
    <name type="scientific">Homarus americanus</name>
    <name type="common">American lobster</name>
    <dbReference type="NCBI Taxonomy" id="6706"/>
    <lineage>
        <taxon>Eukaryota</taxon>
        <taxon>Metazoa</taxon>
        <taxon>Ecdysozoa</taxon>
        <taxon>Arthropoda</taxon>
        <taxon>Crustacea</taxon>
        <taxon>Multicrustacea</taxon>
        <taxon>Malacostraca</taxon>
        <taxon>Eumalacostraca</taxon>
        <taxon>Eucarida</taxon>
        <taxon>Decapoda</taxon>
        <taxon>Pleocyemata</taxon>
        <taxon>Astacidea</taxon>
        <taxon>Nephropoidea</taxon>
        <taxon>Nephropidae</taxon>
        <taxon>Homarus</taxon>
    </lineage>
</organism>
<dbReference type="EMBL" id="JAHLQT010022636">
    <property type="protein sequence ID" value="KAG7166209.1"/>
    <property type="molecule type" value="Genomic_DNA"/>
</dbReference>
<keyword evidence="2 6" id="KW-0812">Transmembrane</keyword>
<evidence type="ECO:0000313" key="9">
    <source>
        <dbReference type="Proteomes" id="UP000747542"/>
    </source>
</evidence>
<comment type="subcellular location">
    <subcellularLocation>
        <location evidence="1">Membrane</location>
        <topology evidence="1">Multi-pass membrane protein</topology>
    </subcellularLocation>
</comment>
<dbReference type="InterPro" id="IPR036259">
    <property type="entry name" value="MFS_trans_sf"/>
</dbReference>